<organism evidence="1 2">
    <name type="scientific">Streptomyces graminofaciens</name>
    <dbReference type="NCBI Taxonomy" id="68212"/>
    <lineage>
        <taxon>Bacteria</taxon>
        <taxon>Bacillati</taxon>
        <taxon>Actinomycetota</taxon>
        <taxon>Actinomycetes</taxon>
        <taxon>Kitasatosporales</taxon>
        <taxon>Streptomycetaceae</taxon>
        <taxon>Streptomyces</taxon>
    </lineage>
</organism>
<protein>
    <recommendedName>
        <fullName evidence="3">4-hydroxythreonine-4-phosphate dehydrogenase</fullName>
    </recommendedName>
</protein>
<proteinExistence type="predicted"/>
<evidence type="ECO:0000313" key="2">
    <source>
        <dbReference type="Proteomes" id="UP001321542"/>
    </source>
</evidence>
<keyword evidence="2" id="KW-1185">Reference proteome</keyword>
<gene>
    <name evidence="1" type="ORF">SGFS_056860</name>
</gene>
<dbReference type="RefSeq" id="WP_286254289.1">
    <property type="nucleotide sequence ID" value="NZ_AP018448.1"/>
</dbReference>
<dbReference type="EMBL" id="AP018448">
    <property type="protein sequence ID" value="BBC34392.1"/>
    <property type="molecule type" value="Genomic_DNA"/>
</dbReference>
<sequence length="71" mass="7446">MNTQIALVPRITQVSHDVLTAGDPAGLGLALAVAGELHAPVTGLRAPEVSVVRATARRKTVARMHRRTVIG</sequence>
<evidence type="ECO:0000313" key="1">
    <source>
        <dbReference type="EMBL" id="BBC34392.1"/>
    </source>
</evidence>
<evidence type="ECO:0008006" key="3">
    <source>
        <dbReference type="Google" id="ProtNLM"/>
    </source>
</evidence>
<accession>A0ABN5VLQ2</accession>
<reference evidence="1 2" key="2">
    <citation type="journal article" date="2023" name="ChemBioChem">
        <title>Acyltransferase Domain Exchange between Two Independent Type I Polyketide Synthases in the Same Producer Strain of Macrolide Antibiotics.</title>
        <authorList>
            <person name="Kudo F."/>
            <person name="Kishikawa K."/>
            <person name="Tsuboi K."/>
            <person name="Kido T."/>
            <person name="Usui T."/>
            <person name="Hashimoto J."/>
            <person name="Shin-Ya K."/>
            <person name="Miyanaga A."/>
            <person name="Eguchi T."/>
        </authorList>
    </citation>
    <scope>NUCLEOTIDE SEQUENCE [LARGE SCALE GENOMIC DNA]</scope>
    <source>
        <strain evidence="1 2">A-8890</strain>
    </source>
</reference>
<name>A0ABN5VLQ2_9ACTN</name>
<reference evidence="1 2" key="1">
    <citation type="journal article" date="2010" name="ChemBioChem">
        <title>Cloning and characterization of the biosynthetic gene cluster of 16-membered macrolide antibiotic FD-891: involvement of a dual functional cytochrome P450 monooxygenase catalyzing epoxidation and hydroxylation.</title>
        <authorList>
            <person name="Kudo F."/>
            <person name="Motegi A."/>
            <person name="Mizoue K."/>
            <person name="Eguchi T."/>
        </authorList>
    </citation>
    <scope>NUCLEOTIDE SEQUENCE [LARGE SCALE GENOMIC DNA]</scope>
    <source>
        <strain evidence="1 2">A-8890</strain>
    </source>
</reference>
<dbReference type="Proteomes" id="UP001321542">
    <property type="component" value="Chromosome"/>
</dbReference>